<gene>
    <name evidence="1" type="ORF">QEH52_03930</name>
</gene>
<dbReference type="InterPro" id="IPR052715">
    <property type="entry name" value="RAYT_transposase"/>
</dbReference>
<dbReference type="InterPro" id="IPR036515">
    <property type="entry name" value="Transposase_17_sf"/>
</dbReference>
<evidence type="ECO:0000313" key="1">
    <source>
        <dbReference type="EMBL" id="MDQ8206644.1"/>
    </source>
</evidence>
<reference evidence="1 2" key="1">
    <citation type="submission" date="2023-04" db="EMBL/GenBank/DDBJ databases">
        <title>A novel bacteria isolated from coastal sediment.</title>
        <authorList>
            <person name="Liu X.-J."/>
            <person name="Du Z.-J."/>
        </authorList>
    </citation>
    <scope>NUCLEOTIDE SEQUENCE [LARGE SCALE GENOMIC DNA]</scope>
    <source>
        <strain evidence="1 2">SDUM461003</strain>
    </source>
</reference>
<sequence>MSEAERQAIFSQRQLRGGSWRRPPIWKTSQKRFMVTAACFDHAPHIGKNAQRISEFENSLLLELEKLSNSIFAHAVLPNHYHVLLETNDIAKLRIELGKFHGRTSFNWNKEDSTQGQKVFHGSAETAIKSERHFQATLNYIHNNPVKHGYVNKWQDWPYSSAAQYLISVGKEEAAQHWLEYPIDRYGEDWDV</sequence>
<dbReference type="EMBL" id="JARXHW010000005">
    <property type="protein sequence ID" value="MDQ8206644.1"/>
    <property type="molecule type" value="Genomic_DNA"/>
</dbReference>
<proteinExistence type="predicted"/>
<keyword evidence="2" id="KW-1185">Reference proteome</keyword>
<accession>A0ABU1AR61</accession>
<dbReference type="RefSeq" id="WP_308948748.1">
    <property type="nucleotide sequence ID" value="NZ_JARXHW010000005.1"/>
</dbReference>
<protein>
    <recommendedName>
        <fullName evidence="3">Transposase IS200-like domain-containing protein</fullName>
    </recommendedName>
</protein>
<evidence type="ECO:0000313" key="2">
    <source>
        <dbReference type="Proteomes" id="UP001225316"/>
    </source>
</evidence>
<comment type="caution">
    <text evidence="1">The sequence shown here is derived from an EMBL/GenBank/DDBJ whole genome shotgun (WGS) entry which is preliminary data.</text>
</comment>
<dbReference type="SUPFAM" id="SSF143422">
    <property type="entry name" value="Transposase IS200-like"/>
    <property type="match status" value="1"/>
</dbReference>
<name>A0ABU1AR61_9BACT</name>
<organism evidence="1 2">
    <name type="scientific">Thalassobacterium maritimum</name>
    <dbReference type="NCBI Taxonomy" id="3041265"/>
    <lineage>
        <taxon>Bacteria</taxon>
        <taxon>Pseudomonadati</taxon>
        <taxon>Verrucomicrobiota</taxon>
        <taxon>Opitutia</taxon>
        <taxon>Puniceicoccales</taxon>
        <taxon>Coraliomargaritaceae</taxon>
        <taxon>Thalassobacterium</taxon>
    </lineage>
</organism>
<dbReference type="Proteomes" id="UP001225316">
    <property type="component" value="Unassembled WGS sequence"/>
</dbReference>
<dbReference type="PANTHER" id="PTHR36966:SF1">
    <property type="entry name" value="REP-ASSOCIATED TYROSINE TRANSPOSASE"/>
    <property type="match status" value="1"/>
</dbReference>
<evidence type="ECO:0008006" key="3">
    <source>
        <dbReference type="Google" id="ProtNLM"/>
    </source>
</evidence>
<dbReference type="Gene3D" id="3.30.70.1290">
    <property type="entry name" value="Transposase IS200-like"/>
    <property type="match status" value="1"/>
</dbReference>
<dbReference type="PANTHER" id="PTHR36966">
    <property type="entry name" value="REP-ASSOCIATED TYROSINE TRANSPOSASE"/>
    <property type="match status" value="1"/>
</dbReference>